<evidence type="ECO:0000256" key="3">
    <source>
        <dbReference type="ARBA" id="ARBA00013634"/>
    </source>
</evidence>
<evidence type="ECO:0000256" key="5">
    <source>
        <dbReference type="ARBA" id="ARBA00023125"/>
    </source>
</evidence>
<comment type="subcellular location">
    <subcellularLocation>
        <location evidence="1">Nucleus</location>
    </subcellularLocation>
</comment>
<keyword evidence="4" id="KW-0805">Transcription regulation</keyword>
<keyword evidence="7" id="KW-0539">Nucleus</keyword>
<keyword evidence="6" id="KW-0804">Transcription</keyword>
<accession>A0AAJ7FRQ1</accession>
<evidence type="ECO:0000256" key="9">
    <source>
        <dbReference type="ARBA" id="ARBA00025958"/>
    </source>
</evidence>
<evidence type="ECO:0000256" key="1">
    <source>
        <dbReference type="ARBA" id="ARBA00004123"/>
    </source>
</evidence>
<comment type="subunit">
    <text evidence="9">Part of the SNAPc complex composed of 5 subunits: SNAPC1, SNAPC2, SNAPC3, SNAPC4 and SNAPC5. SNAPC3 interacts with SNAPC1.</text>
</comment>
<dbReference type="Pfam" id="PF12251">
    <property type="entry name" value="SNAPC3"/>
    <property type="match status" value="1"/>
</dbReference>
<dbReference type="GeneID" id="107272381"/>
<dbReference type="GO" id="GO:0001006">
    <property type="term" value="F:RNA polymerase III type 3 promoter sequence-specific DNA binding"/>
    <property type="evidence" value="ECO:0007669"/>
    <property type="project" value="TreeGrafter"/>
</dbReference>
<sequence>MMDAVYGVYNKTSSEKVNLKEYFDQYSKLVNCKELHDLRTKALNPSGNFLQGQLPDEDFKFLAEYCSVDNLTVPGEVPKCMDPRTMRRKEIYETEDIPDDVGLQTLVELKKRLNSKQSNTINSIKYRSETYVQHDVAKSAGPLAKPGQDTLIYIRVYNPFMHRNTGVDKPQKISLNCVIVMLGFQTLDKLRDKISCISDLSVSTDVSKHPIRKAGPSAKELYKSGFFYIEDTFYNDFRDPTNEDYSKVIRDWAETRNLGPFKTASMADVRVDSLSVRFGFPWVYQHQASCEHLIVFSDARLINFDDNLDVSSYPRIHRIRPRPSRYCMMCGVHAVRWITTNNDRLPHNPCFFCDTCFKSYNYVKGKKLGNFKAYPYPFDPDFP</sequence>
<dbReference type="PANTHER" id="PTHR13421:SF16">
    <property type="entry name" value="SNRNA-ACTIVATING PROTEIN COMPLEX SUBUNIT 3"/>
    <property type="match status" value="1"/>
</dbReference>
<dbReference type="Proteomes" id="UP000694920">
    <property type="component" value="Unplaced"/>
</dbReference>
<gene>
    <name evidence="12" type="primary">LOC107272381</name>
</gene>
<evidence type="ECO:0000256" key="4">
    <source>
        <dbReference type="ARBA" id="ARBA00023015"/>
    </source>
</evidence>
<dbReference type="RefSeq" id="XP_015604972.1">
    <property type="nucleotide sequence ID" value="XM_015749486.2"/>
</dbReference>
<dbReference type="GO" id="GO:0000978">
    <property type="term" value="F:RNA polymerase II cis-regulatory region sequence-specific DNA binding"/>
    <property type="evidence" value="ECO:0007669"/>
    <property type="project" value="TreeGrafter"/>
</dbReference>
<dbReference type="PANTHER" id="PTHR13421">
    <property type="entry name" value="SNRNA-ACTIVATING PROTEIN COMPLEX SUBUNIT 3"/>
    <property type="match status" value="1"/>
</dbReference>
<evidence type="ECO:0000256" key="6">
    <source>
        <dbReference type="ARBA" id="ARBA00023163"/>
    </source>
</evidence>
<evidence type="ECO:0000313" key="12">
    <source>
        <dbReference type="RefSeq" id="XP_015604972.1"/>
    </source>
</evidence>
<dbReference type="GO" id="GO:0042795">
    <property type="term" value="P:snRNA transcription by RNA polymerase II"/>
    <property type="evidence" value="ECO:0007669"/>
    <property type="project" value="TreeGrafter"/>
</dbReference>
<organism evidence="11 12">
    <name type="scientific">Cephus cinctus</name>
    <name type="common">Wheat stem sawfly</name>
    <dbReference type="NCBI Taxonomy" id="211228"/>
    <lineage>
        <taxon>Eukaryota</taxon>
        <taxon>Metazoa</taxon>
        <taxon>Ecdysozoa</taxon>
        <taxon>Arthropoda</taxon>
        <taxon>Hexapoda</taxon>
        <taxon>Insecta</taxon>
        <taxon>Pterygota</taxon>
        <taxon>Neoptera</taxon>
        <taxon>Endopterygota</taxon>
        <taxon>Hymenoptera</taxon>
        <taxon>Cephoidea</taxon>
        <taxon>Cephidae</taxon>
        <taxon>Cephus</taxon>
    </lineage>
</organism>
<dbReference type="KEGG" id="ccin:107272381"/>
<reference evidence="12" key="1">
    <citation type="submission" date="2025-08" db="UniProtKB">
        <authorList>
            <consortium name="RefSeq"/>
        </authorList>
    </citation>
    <scope>IDENTIFICATION</scope>
</reference>
<evidence type="ECO:0000256" key="8">
    <source>
        <dbReference type="ARBA" id="ARBA00025193"/>
    </source>
</evidence>
<dbReference type="GO" id="GO:0042796">
    <property type="term" value="P:snRNA transcription by RNA polymerase III"/>
    <property type="evidence" value="ECO:0007669"/>
    <property type="project" value="TreeGrafter"/>
</dbReference>
<dbReference type="GO" id="GO:0001046">
    <property type="term" value="F:core promoter sequence-specific DNA binding"/>
    <property type="evidence" value="ECO:0007669"/>
    <property type="project" value="TreeGrafter"/>
</dbReference>
<comment type="similarity">
    <text evidence="2">Belongs to the SNAPC3/SRD2 family.</text>
</comment>
<dbReference type="CTD" id="35787"/>
<dbReference type="GO" id="GO:0003681">
    <property type="term" value="F:bent DNA binding"/>
    <property type="evidence" value="ECO:0007669"/>
    <property type="project" value="TreeGrafter"/>
</dbReference>
<name>A0AAJ7FRQ1_CEPCN</name>
<protein>
    <recommendedName>
        <fullName evidence="3">snRNA-activating protein complex subunit 3</fullName>
    </recommendedName>
    <alternativeName>
        <fullName evidence="10">Small nuclear RNA-activating complex polypeptide 3</fullName>
    </alternativeName>
</protein>
<evidence type="ECO:0000313" key="11">
    <source>
        <dbReference type="Proteomes" id="UP000694920"/>
    </source>
</evidence>
<evidence type="ECO:0000256" key="7">
    <source>
        <dbReference type="ARBA" id="ARBA00023242"/>
    </source>
</evidence>
<proteinExistence type="inferred from homology"/>
<comment type="function">
    <text evidence="8">Part of the SNAPc complex required for the transcription of both RNA polymerase II and III small-nuclear RNA genes. Binds to the proximal sequence element (PSE), a non-TATA-box basal promoter element common to these 2 types of genes. Recruits TBP and BRF2 to the U6 snRNA TATA box.</text>
</comment>
<evidence type="ECO:0000256" key="2">
    <source>
        <dbReference type="ARBA" id="ARBA00010410"/>
    </source>
</evidence>
<keyword evidence="5" id="KW-0238">DNA-binding</keyword>
<dbReference type="AlphaFoldDB" id="A0AAJ7FRQ1"/>
<dbReference type="GO" id="GO:0005634">
    <property type="term" value="C:nucleus"/>
    <property type="evidence" value="ECO:0007669"/>
    <property type="project" value="UniProtKB-SubCell"/>
</dbReference>
<keyword evidence="11" id="KW-1185">Reference proteome</keyword>
<evidence type="ECO:0000256" key="10">
    <source>
        <dbReference type="ARBA" id="ARBA00029606"/>
    </source>
</evidence>
<dbReference type="GO" id="GO:0019185">
    <property type="term" value="C:snRNA-activating protein complex"/>
    <property type="evidence" value="ECO:0007669"/>
    <property type="project" value="TreeGrafter"/>
</dbReference>
<dbReference type="InterPro" id="IPR022042">
    <property type="entry name" value="snRNA-activating_su3"/>
</dbReference>